<protein>
    <submittedName>
        <fullName evidence="5">Transcriptional regulator, MecI family</fullName>
    </submittedName>
</protein>
<reference evidence="6" key="1">
    <citation type="submission" date="2017-02" db="EMBL/GenBank/DDBJ databases">
        <authorList>
            <person name="Dridi B."/>
        </authorList>
    </citation>
    <scope>NUCLEOTIDE SEQUENCE [LARGE SCALE GENOMIC DNA]</scope>
    <source>
        <strain evidence="6">B Co 03.10</strain>
    </source>
</reference>
<evidence type="ECO:0000313" key="5">
    <source>
        <dbReference type="EMBL" id="SLM97689.1"/>
    </source>
</evidence>
<dbReference type="InterPro" id="IPR005650">
    <property type="entry name" value="BlaI_family"/>
</dbReference>
<accession>A0A1X6XF39</accession>
<dbReference type="InterPro" id="IPR036388">
    <property type="entry name" value="WH-like_DNA-bd_sf"/>
</dbReference>
<dbReference type="Gene3D" id="6.10.140.850">
    <property type="match status" value="1"/>
</dbReference>
<dbReference type="SUPFAM" id="SSF46785">
    <property type="entry name" value="Winged helix' DNA-binding domain"/>
    <property type="match status" value="1"/>
</dbReference>
<dbReference type="GO" id="GO:0045892">
    <property type="term" value="P:negative regulation of DNA-templated transcription"/>
    <property type="evidence" value="ECO:0007669"/>
    <property type="project" value="InterPro"/>
</dbReference>
<name>A0A1X6XF39_9MICO</name>
<keyword evidence="6" id="KW-1185">Reference proteome</keyword>
<organism evidence="5 6">
    <name type="scientific">Brevibacterium yomogidense</name>
    <dbReference type="NCBI Taxonomy" id="946573"/>
    <lineage>
        <taxon>Bacteria</taxon>
        <taxon>Bacillati</taxon>
        <taxon>Actinomycetota</taxon>
        <taxon>Actinomycetes</taxon>
        <taxon>Micrococcales</taxon>
        <taxon>Brevibacteriaceae</taxon>
        <taxon>Brevibacterium</taxon>
    </lineage>
</organism>
<evidence type="ECO:0000313" key="6">
    <source>
        <dbReference type="Proteomes" id="UP000196581"/>
    </source>
</evidence>
<sequence length="128" mass="14164">MENLGELERGVMDALWSQREGLSAAALRDALADRGLALTTVHTVLTRLEKKGYVVRDRSTRPHLYSASSSREEHVSDLLSEVLDQAGDRRAVLARFLGTVSLSDSAFLRGILDSRLRHTDPPRHSEVG</sequence>
<keyword evidence="3" id="KW-0238">DNA-binding</keyword>
<evidence type="ECO:0000256" key="1">
    <source>
        <dbReference type="ARBA" id="ARBA00011046"/>
    </source>
</evidence>
<dbReference type="GO" id="GO:0003677">
    <property type="term" value="F:DNA binding"/>
    <property type="evidence" value="ECO:0007669"/>
    <property type="project" value="UniProtKB-KW"/>
</dbReference>
<keyword evidence="4" id="KW-0804">Transcription</keyword>
<evidence type="ECO:0000256" key="3">
    <source>
        <dbReference type="ARBA" id="ARBA00023125"/>
    </source>
</evidence>
<dbReference type="AlphaFoldDB" id="A0A1X6XF39"/>
<dbReference type="Gene3D" id="1.10.10.10">
    <property type="entry name" value="Winged helix-like DNA-binding domain superfamily/Winged helix DNA-binding domain"/>
    <property type="match status" value="1"/>
</dbReference>
<evidence type="ECO:0000256" key="2">
    <source>
        <dbReference type="ARBA" id="ARBA00023015"/>
    </source>
</evidence>
<dbReference type="Proteomes" id="UP000196581">
    <property type="component" value="Unassembled WGS sequence"/>
</dbReference>
<gene>
    <name evidence="5" type="ORF">FM105_07565</name>
</gene>
<dbReference type="RefSeq" id="WP_087006881.1">
    <property type="nucleotide sequence ID" value="NZ_FWFF01000013.1"/>
</dbReference>
<dbReference type="Pfam" id="PF03965">
    <property type="entry name" value="Penicillinase_R"/>
    <property type="match status" value="1"/>
</dbReference>
<comment type="similarity">
    <text evidence="1">Belongs to the BlaI transcriptional regulatory family.</text>
</comment>
<evidence type="ECO:0000256" key="4">
    <source>
        <dbReference type="ARBA" id="ARBA00023163"/>
    </source>
</evidence>
<dbReference type="EMBL" id="FWFF01000013">
    <property type="protein sequence ID" value="SLM97689.1"/>
    <property type="molecule type" value="Genomic_DNA"/>
</dbReference>
<proteinExistence type="inferred from homology"/>
<dbReference type="InterPro" id="IPR036390">
    <property type="entry name" value="WH_DNA-bd_sf"/>
</dbReference>
<keyword evidence="2" id="KW-0805">Transcription regulation</keyword>